<proteinExistence type="predicted"/>
<protein>
    <submittedName>
        <fullName evidence="1">Uncharacterized protein</fullName>
    </submittedName>
</protein>
<reference evidence="1 2" key="1">
    <citation type="journal article" date="2016" name="Genome Announc.">
        <title>Complete Genome Sequence of Methylobacterium populi P-1M, Isolated from Pink-Pigmented Household Biofilm.</title>
        <authorList>
            <person name="Morohoshi T."/>
            <person name="Ikeda T."/>
        </authorList>
    </citation>
    <scope>NUCLEOTIDE SEQUENCE [LARGE SCALE GENOMIC DNA]</scope>
    <source>
        <strain evidence="1 2">P-1M</strain>
    </source>
</reference>
<gene>
    <name evidence="1" type="ORF">MPPM_2852</name>
</gene>
<dbReference type="OrthoDB" id="7870532at2"/>
<dbReference type="AlphaFoldDB" id="A0A160PE96"/>
<accession>A0A160PE96</accession>
<evidence type="ECO:0000313" key="1">
    <source>
        <dbReference type="EMBL" id="BAU91457.1"/>
    </source>
</evidence>
<dbReference type="Proteomes" id="UP000218288">
    <property type="component" value="Chromosome"/>
</dbReference>
<name>A0A160PE96_9HYPH</name>
<dbReference type="RefSeq" id="WP_096485558.1">
    <property type="nucleotide sequence ID" value="NZ_AP014809.1"/>
</dbReference>
<evidence type="ECO:0000313" key="2">
    <source>
        <dbReference type="Proteomes" id="UP000218288"/>
    </source>
</evidence>
<dbReference type="EMBL" id="AP014809">
    <property type="protein sequence ID" value="BAU91457.1"/>
    <property type="molecule type" value="Genomic_DNA"/>
</dbReference>
<sequence>MLYAFYGADGRSAATHAALAAAHALTTAARPATLLRITERGQGLARIPETMPEALCVVEAEPGDLVTFDDPEDLIRQARATARDVVLDLPLSWLPYRSLREAAALSVVVVGPGAMEERLAAFALGQCGEQVISGRAAADQASGVGPEPGSAAPVWLLGAGRAGGGPDATRFEQTMRPLLRRAGAGDGCRFLPVALPAPTRSETHAVAAGHPLAGTVRQGMLLLAAIEVAAQDPFVASLDSGRFARALGLDPEMPVTPDERRLCDRLRDLADALEALEQGGPAPEEMARAPLMESWSFLSGRTRVLAGVSFGHPTIASGRPTLTSDVFATDGRTWARTLSRLYRLGTPAEATPAAGLQ</sequence>
<organism evidence="1 2">
    <name type="scientific">Methylorubrum populi</name>
    <dbReference type="NCBI Taxonomy" id="223967"/>
    <lineage>
        <taxon>Bacteria</taxon>
        <taxon>Pseudomonadati</taxon>
        <taxon>Pseudomonadota</taxon>
        <taxon>Alphaproteobacteria</taxon>
        <taxon>Hyphomicrobiales</taxon>
        <taxon>Methylobacteriaceae</taxon>
        <taxon>Methylorubrum</taxon>
    </lineage>
</organism>